<gene>
    <name evidence="10" type="ORF">I532_21745</name>
</gene>
<keyword evidence="4" id="KW-0732">Signal</keyword>
<evidence type="ECO:0000256" key="7">
    <source>
        <dbReference type="ARBA" id="ARBA00023288"/>
    </source>
</evidence>
<dbReference type="GeneID" id="89498112"/>
<feature type="domain" description="Spore germination GerAC-like C-terminal" evidence="8">
    <location>
        <begin position="217"/>
        <end position="374"/>
    </location>
</feature>
<protein>
    <submittedName>
        <fullName evidence="10">Spore germination protein</fullName>
    </submittedName>
</protein>
<dbReference type="PROSITE" id="PS51257">
    <property type="entry name" value="PROKAR_LIPOPROTEIN"/>
    <property type="match status" value="1"/>
</dbReference>
<dbReference type="AlphaFoldDB" id="M8E4Z3"/>
<comment type="similarity">
    <text evidence="2">Belongs to the GerABKC lipoprotein family.</text>
</comment>
<accession>M8E4Z3</accession>
<dbReference type="PATRIC" id="fig|1300222.3.peg.4569"/>
<evidence type="ECO:0000256" key="4">
    <source>
        <dbReference type="ARBA" id="ARBA00022729"/>
    </source>
</evidence>
<name>M8E4Z3_9BACL</name>
<keyword evidence="3" id="KW-0309">Germination</keyword>
<feature type="domain" description="Spore germination protein N-terminal" evidence="9">
    <location>
        <begin position="22"/>
        <end position="198"/>
    </location>
</feature>
<dbReference type="InterPro" id="IPR008844">
    <property type="entry name" value="Spore_GerAC-like"/>
</dbReference>
<evidence type="ECO:0000313" key="10">
    <source>
        <dbReference type="EMBL" id="EMT50535.1"/>
    </source>
</evidence>
<keyword evidence="5" id="KW-0472">Membrane</keyword>
<evidence type="ECO:0000259" key="9">
    <source>
        <dbReference type="Pfam" id="PF25198"/>
    </source>
</evidence>
<keyword evidence="6" id="KW-0564">Palmitate</keyword>
<dbReference type="Pfam" id="PF25198">
    <property type="entry name" value="Spore_GerAC_N"/>
    <property type="match status" value="1"/>
</dbReference>
<dbReference type="OrthoDB" id="2380468at2"/>
<dbReference type="EMBL" id="APBN01000014">
    <property type="protein sequence ID" value="EMT50535.1"/>
    <property type="molecule type" value="Genomic_DNA"/>
</dbReference>
<dbReference type="STRING" id="1300222.I532_21745"/>
<dbReference type="PANTHER" id="PTHR35789">
    <property type="entry name" value="SPORE GERMINATION PROTEIN B3"/>
    <property type="match status" value="1"/>
</dbReference>
<organism evidence="10 11">
    <name type="scientific">Brevibacillus borstelensis AK1</name>
    <dbReference type="NCBI Taxonomy" id="1300222"/>
    <lineage>
        <taxon>Bacteria</taxon>
        <taxon>Bacillati</taxon>
        <taxon>Bacillota</taxon>
        <taxon>Bacilli</taxon>
        <taxon>Bacillales</taxon>
        <taxon>Paenibacillaceae</taxon>
        <taxon>Brevibacillus</taxon>
    </lineage>
</organism>
<dbReference type="Proteomes" id="UP000012081">
    <property type="component" value="Unassembled WGS sequence"/>
</dbReference>
<dbReference type="InterPro" id="IPR046953">
    <property type="entry name" value="Spore_GerAC-like_C"/>
</dbReference>
<dbReference type="InterPro" id="IPR038501">
    <property type="entry name" value="Spore_GerAC_C_sf"/>
</dbReference>
<comment type="caution">
    <text evidence="10">The sequence shown here is derived from an EMBL/GenBank/DDBJ whole genome shotgun (WGS) entry which is preliminary data.</text>
</comment>
<evidence type="ECO:0000256" key="6">
    <source>
        <dbReference type="ARBA" id="ARBA00023139"/>
    </source>
</evidence>
<dbReference type="GO" id="GO:0009847">
    <property type="term" value="P:spore germination"/>
    <property type="evidence" value="ECO:0007669"/>
    <property type="project" value="InterPro"/>
</dbReference>
<dbReference type="InterPro" id="IPR057336">
    <property type="entry name" value="GerAC_N"/>
</dbReference>
<evidence type="ECO:0000256" key="3">
    <source>
        <dbReference type="ARBA" id="ARBA00022544"/>
    </source>
</evidence>
<evidence type="ECO:0000256" key="2">
    <source>
        <dbReference type="ARBA" id="ARBA00007886"/>
    </source>
</evidence>
<evidence type="ECO:0000256" key="1">
    <source>
        <dbReference type="ARBA" id="ARBA00004635"/>
    </source>
</evidence>
<dbReference type="RefSeq" id="WP_003391245.1">
    <property type="nucleotide sequence ID" value="NZ_APBN01000014.1"/>
</dbReference>
<dbReference type="PANTHER" id="PTHR35789:SF1">
    <property type="entry name" value="SPORE GERMINATION PROTEIN B3"/>
    <property type="match status" value="1"/>
</dbReference>
<evidence type="ECO:0000256" key="5">
    <source>
        <dbReference type="ARBA" id="ARBA00023136"/>
    </source>
</evidence>
<dbReference type="NCBIfam" id="TIGR02887">
    <property type="entry name" value="spore_ger_x_C"/>
    <property type="match status" value="1"/>
</dbReference>
<keyword evidence="7" id="KW-0449">Lipoprotein</keyword>
<keyword evidence="11" id="KW-1185">Reference proteome</keyword>
<evidence type="ECO:0000313" key="11">
    <source>
        <dbReference type="Proteomes" id="UP000012081"/>
    </source>
</evidence>
<comment type="subcellular location">
    <subcellularLocation>
        <location evidence="1">Membrane</location>
        <topology evidence="1">Lipid-anchor</topology>
    </subcellularLocation>
</comment>
<evidence type="ECO:0000259" key="8">
    <source>
        <dbReference type="Pfam" id="PF05504"/>
    </source>
</evidence>
<dbReference type="Pfam" id="PF05504">
    <property type="entry name" value="Spore_GerAC"/>
    <property type="match status" value="1"/>
</dbReference>
<reference evidence="10 11" key="1">
    <citation type="submission" date="2013-03" db="EMBL/GenBank/DDBJ databases">
        <title>Assembly of a new bacterial strain Brevibacillus borstelensis AK1.</title>
        <authorList>
            <person name="Rajan I."/>
            <person name="PoliReddy D."/>
            <person name="Sugumar T."/>
            <person name="Rathinam K."/>
            <person name="Alqarawi S."/>
            <person name="Khalil A.B."/>
            <person name="Sivakumar N."/>
        </authorList>
    </citation>
    <scope>NUCLEOTIDE SEQUENCE [LARGE SCALE GENOMIC DNA]</scope>
    <source>
        <strain evidence="10 11">AK1</strain>
    </source>
</reference>
<sequence length="390" mass="44973">MKTGRKLFPLLLCLFLTTGCWDQKVIQNMVYLTAIGIDYTDGQYVFYTQTVDLARVAKQETQADEREAPAVIAVGRGDTPQSAIDNLIKNAQIPTFTGFVSSLIFHERILEKGILPVYDILNRSGLLRYTKWVFGTHDKLEEVLSVQPVLGFSPESTLLHQPVDVYKQRSFIQPIRFHEFISEYWEPANTILLPSITVVKNKWKMDSQFITRLSLNGVFAIHHGKLNGFFPEDELLGLRWLTPRTQSAGIVIRKNGKSVATVRLQRPDVVIRPKKTKGPVRFDISIRVKGYIRELMEDNPSSFIRKESEKEIERQIRGAFEKSLRSGVDLLRLEYVLFREDYQRWKQMPKSQAFPFQANALAKVEVNVDLADSGKMKLDWYDYPRLIEQN</sequence>
<dbReference type="Gene3D" id="3.30.300.210">
    <property type="entry name" value="Nutrient germinant receptor protein C, domain 3"/>
    <property type="match status" value="1"/>
</dbReference>
<dbReference type="GO" id="GO:0016020">
    <property type="term" value="C:membrane"/>
    <property type="evidence" value="ECO:0007669"/>
    <property type="project" value="UniProtKB-SubCell"/>
</dbReference>
<proteinExistence type="inferred from homology"/>